<keyword evidence="5 9" id="KW-0812">Transmembrane</keyword>
<evidence type="ECO:0000256" key="8">
    <source>
        <dbReference type="ARBA" id="ARBA00038435"/>
    </source>
</evidence>
<keyword evidence="3" id="KW-0050">Antiport</keyword>
<dbReference type="AlphaFoldDB" id="A0A5B0WTK7"/>
<keyword evidence="4" id="KW-1003">Cell membrane</keyword>
<dbReference type="EMBL" id="VTUX01000007">
    <property type="protein sequence ID" value="KAA1189767.1"/>
    <property type="molecule type" value="Genomic_DNA"/>
</dbReference>
<dbReference type="PANTHER" id="PTHR33451:SF3">
    <property type="entry name" value="MALATE-2H(+)_NA(+)-LACTATE ANTIPORTER"/>
    <property type="match status" value="1"/>
</dbReference>
<dbReference type="GO" id="GO:0015297">
    <property type="term" value="F:antiporter activity"/>
    <property type="evidence" value="ECO:0007669"/>
    <property type="project" value="UniProtKB-KW"/>
</dbReference>
<dbReference type="InterPro" id="IPR052180">
    <property type="entry name" value="NhaC_Na-H+_Antiporter"/>
</dbReference>
<keyword evidence="7 9" id="KW-0472">Membrane</keyword>
<gene>
    <name evidence="11" type="primary">nhaC</name>
    <name evidence="11" type="ORF">F0M18_15590</name>
</gene>
<evidence type="ECO:0000256" key="1">
    <source>
        <dbReference type="ARBA" id="ARBA00004651"/>
    </source>
</evidence>
<dbReference type="PROSITE" id="PS51257">
    <property type="entry name" value="PROKAR_LIPOPROTEIN"/>
    <property type="match status" value="1"/>
</dbReference>
<evidence type="ECO:0000259" key="10">
    <source>
        <dbReference type="Pfam" id="PF03553"/>
    </source>
</evidence>
<dbReference type="GO" id="GO:0005886">
    <property type="term" value="C:plasma membrane"/>
    <property type="evidence" value="ECO:0007669"/>
    <property type="project" value="UniProtKB-SubCell"/>
</dbReference>
<keyword evidence="6 9" id="KW-1133">Transmembrane helix</keyword>
<feature type="transmembrane region" description="Helical" evidence="9">
    <location>
        <begin position="336"/>
        <end position="359"/>
    </location>
</feature>
<protein>
    <submittedName>
        <fullName evidence="11">Na+/H+ antiporter NhaC</fullName>
    </submittedName>
</protein>
<evidence type="ECO:0000256" key="3">
    <source>
        <dbReference type="ARBA" id="ARBA00022449"/>
    </source>
</evidence>
<reference evidence="11 12" key="1">
    <citation type="submission" date="2019-09" db="EMBL/GenBank/DDBJ databases">
        <authorList>
            <person name="Chen X.-Y."/>
        </authorList>
    </citation>
    <scope>NUCLEOTIDE SEQUENCE [LARGE SCALE GENOMIC DNA]</scope>
    <source>
        <strain evidence="11 12">NY5</strain>
    </source>
</reference>
<evidence type="ECO:0000256" key="2">
    <source>
        <dbReference type="ARBA" id="ARBA00022448"/>
    </source>
</evidence>
<dbReference type="RefSeq" id="WP_149612376.1">
    <property type="nucleotide sequence ID" value="NZ_VTUX01000007.1"/>
</dbReference>
<organism evidence="11 12">
    <name type="scientific">Pseudohalioglobus sediminis</name>
    <dbReference type="NCBI Taxonomy" id="2606449"/>
    <lineage>
        <taxon>Bacteria</taxon>
        <taxon>Pseudomonadati</taxon>
        <taxon>Pseudomonadota</taxon>
        <taxon>Gammaproteobacteria</taxon>
        <taxon>Cellvibrionales</taxon>
        <taxon>Halieaceae</taxon>
        <taxon>Pseudohalioglobus</taxon>
    </lineage>
</organism>
<feature type="transmembrane region" description="Helical" evidence="9">
    <location>
        <begin position="261"/>
        <end position="278"/>
    </location>
</feature>
<dbReference type="InterPro" id="IPR018461">
    <property type="entry name" value="Na/H_Antiport_NhaC-like_C"/>
</dbReference>
<evidence type="ECO:0000256" key="6">
    <source>
        <dbReference type="ARBA" id="ARBA00022989"/>
    </source>
</evidence>
<evidence type="ECO:0000256" key="5">
    <source>
        <dbReference type="ARBA" id="ARBA00022692"/>
    </source>
</evidence>
<feature type="transmembrane region" description="Helical" evidence="9">
    <location>
        <begin position="197"/>
        <end position="216"/>
    </location>
</feature>
<feature type="transmembrane region" description="Helical" evidence="9">
    <location>
        <begin position="450"/>
        <end position="470"/>
    </location>
</feature>
<keyword evidence="2" id="KW-0813">Transport</keyword>
<dbReference type="PANTHER" id="PTHR33451">
    <property type="entry name" value="MALATE-2H(+)/NA(+)-LACTATE ANTIPORTER"/>
    <property type="match status" value="1"/>
</dbReference>
<evidence type="ECO:0000313" key="12">
    <source>
        <dbReference type="Proteomes" id="UP000323708"/>
    </source>
</evidence>
<sequence length="489" mass="50905">MSHPKQSITGLQALAPILFLVVLLACSVYLFGADSSYGANQIALILATCVAALVGRRCGVSWREAQEGIVHGISLGLGPVLILLAVGMLIGTWILCGTVPTMIYYGVKILDPSLFYAASAAICAIVAVSIGSSWTVAGTLGIGLMGIAGSFGLSPAITAGAIISGAYFGDKLSPMSDTTNLASAVTGVDLFAHIRHMLWTTVPSFTLALLLFAVLGSSEGATPEEITSLQTALSDQFNIGLHLLLPLLLMLTLVFLRLPAFPAIVVSALAGAVFALLFQPQQVAVLAGETGDLSAPFVQLKGVWTALFAGFSADSGNIFLDELLSKGGMESMLNTVWLIISALGFGGVLERTGILGYLLQVALRSVNSVGSLVTTTVVTCIGTNALAADQFIAIAIPGRMYRQAYRERGLSALNLSRTLEDSATLTSALIPWNTCGAYMSATLGIATLSYAPYAFFNLLCPLVAIVYGYFHIALKPASHDAEGVAGVDA</sequence>
<evidence type="ECO:0000256" key="7">
    <source>
        <dbReference type="ARBA" id="ARBA00023136"/>
    </source>
</evidence>
<name>A0A5B0WTK7_9GAMM</name>
<comment type="similarity">
    <text evidence="8">Belongs to the NhaC Na(+)/H(+) (TC 2.A.35) antiporter family.</text>
</comment>
<feature type="transmembrane region" description="Helical" evidence="9">
    <location>
        <begin position="114"/>
        <end position="137"/>
    </location>
</feature>
<dbReference type="Proteomes" id="UP000323708">
    <property type="component" value="Unassembled WGS sequence"/>
</dbReference>
<feature type="transmembrane region" description="Helical" evidence="9">
    <location>
        <begin position="37"/>
        <end position="56"/>
    </location>
</feature>
<evidence type="ECO:0000256" key="9">
    <source>
        <dbReference type="SAM" id="Phobius"/>
    </source>
</evidence>
<dbReference type="Pfam" id="PF03553">
    <property type="entry name" value="Na_H_antiporter"/>
    <property type="match status" value="1"/>
</dbReference>
<dbReference type="NCBIfam" id="TIGR00931">
    <property type="entry name" value="antiport_nhaC"/>
    <property type="match status" value="1"/>
</dbReference>
<feature type="transmembrane region" description="Helical" evidence="9">
    <location>
        <begin position="68"/>
        <end position="94"/>
    </location>
</feature>
<feature type="domain" description="Na+/H+ antiporter NhaC-like C-terminal" evidence="10">
    <location>
        <begin position="165"/>
        <end position="470"/>
    </location>
</feature>
<comment type="subcellular location">
    <subcellularLocation>
        <location evidence="1">Cell membrane</location>
        <topology evidence="1">Multi-pass membrane protein</topology>
    </subcellularLocation>
</comment>
<proteinExistence type="inferred from homology"/>
<keyword evidence="12" id="KW-1185">Reference proteome</keyword>
<feature type="transmembrane region" description="Helical" evidence="9">
    <location>
        <begin position="144"/>
        <end position="168"/>
    </location>
</feature>
<evidence type="ECO:0000313" key="11">
    <source>
        <dbReference type="EMBL" id="KAA1189767.1"/>
    </source>
</evidence>
<feature type="transmembrane region" description="Helical" evidence="9">
    <location>
        <begin position="12"/>
        <end position="31"/>
    </location>
</feature>
<comment type="caution">
    <text evidence="11">The sequence shown here is derived from an EMBL/GenBank/DDBJ whole genome shotgun (WGS) entry which is preliminary data.</text>
</comment>
<feature type="transmembrane region" description="Helical" evidence="9">
    <location>
        <begin position="237"/>
        <end position="255"/>
    </location>
</feature>
<accession>A0A5B0WTK7</accession>
<dbReference type="InterPro" id="IPR004770">
    <property type="entry name" value="Na/H_antiport_NhaC"/>
</dbReference>
<evidence type="ECO:0000256" key="4">
    <source>
        <dbReference type="ARBA" id="ARBA00022475"/>
    </source>
</evidence>